<proteinExistence type="predicted"/>
<dbReference type="Proteomes" id="UP000018502">
    <property type="component" value="Unassembled WGS sequence"/>
</dbReference>
<dbReference type="GO" id="GO:0031071">
    <property type="term" value="F:cysteine desulfurase activity"/>
    <property type="evidence" value="ECO:0007669"/>
    <property type="project" value="UniProtKB-EC"/>
</dbReference>
<accession>A0A829LZP7</accession>
<organism evidence="2 3">
    <name type="scientific">Mycobacteroides abscessus MAB_091912_2446</name>
    <dbReference type="NCBI Taxonomy" id="1335414"/>
    <lineage>
        <taxon>Bacteria</taxon>
        <taxon>Bacillati</taxon>
        <taxon>Actinomycetota</taxon>
        <taxon>Actinomycetes</taxon>
        <taxon>Mycobacteriales</taxon>
        <taxon>Mycobacteriaceae</taxon>
        <taxon>Mycobacteroides</taxon>
        <taxon>Mycobacteroides abscessus</taxon>
    </lineage>
</organism>
<evidence type="ECO:0000256" key="1">
    <source>
        <dbReference type="SAM" id="MobiDB-lite"/>
    </source>
</evidence>
<gene>
    <name evidence="2" type="ORF">L833_3768</name>
</gene>
<evidence type="ECO:0000313" key="3">
    <source>
        <dbReference type="Proteomes" id="UP000018502"/>
    </source>
</evidence>
<dbReference type="EMBL" id="AYTF01000002">
    <property type="protein sequence ID" value="ESV61379.1"/>
    <property type="molecule type" value="Genomic_DNA"/>
</dbReference>
<protein>
    <submittedName>
        <fullName evidence="2">Cysteine desulfurase family domain protein</fullName>
        <ecNumber evidence="2">2.8.1.7</ecNumber>
    </submittedName>
</protein>
<evidence type="ECO:0000313" key="2">
    <source>
        <dbReference type="EMBL" id="ESV61379.1"/>
    </source>
</evidence>
<sequence>MSGGLQNGSAAARAGVRAPRVGKGSPESGGYSRSNRIGNQHPGLGIEMYPPVAKGRVQTTHPGDVICHARHLRCSPQVTALNPSLHHAPTDDG</sequence>
<feature type="compositionally biased region" description="Low complexity" evidence="1">
    <location>
        <begin position="10"/>
        <end position="22"/>
    </location>
</feature>
<reference evidence="2 3" key="1">
    <citation type="journal article" date="2014" name="Emerg. Infect. Dis.">
        <title>High-level Relatedness among Mycobacterium abscessus subsp. massiliense Strains from Widely Separated Outbreaks.</title>
        <authorList>
            <person name="Tettelin H."/>
            <person name="Davidson R.M."/>
            <person name="Agrawal S."/>
            <person name="Aitken M.L."/>
            <person name="Shallom S."/>
            <person name="Hasan N.A."/>
            <person name="Strong M."/>
            <person name="Nogueira de Moura V.C."/>
            <person name="De Groote M.A."/>
            <person name="Duarte R.S."/>
            <person name="Hine E."/>
            <person name="Parankush S."/>
            <person name="Su Q."/>
            <person name="Daugherty S.C."/>
            <person name="Fraser C.M."/>
            <person name="Brown-Elliott B.A."/>
            <person name="Wallace R.J.Jr."/>
            <person name="Holland S.M."/>
            <person name="Sampaio E.P."/>
            <person name="Olivier K.N."/>
            <person name="Jackson M."/>
            <person name="Zelazny A.M."/>
        </authorList>
    </citation>
    <scope>NUCLEOTIDE SEQUENCE [LARGE SCALE GENOMIC DNA]</scope>
    <source>
        <strain evidence="2 3">MAB_091912_2446</strain>
    </source>
</reference>
<keyword evidence="2" id="KW-0808">Transferase</keyword>
<feature type="region of interest" description="Disordered" evidence="1">
    <location>
        <begin position="1"/>
        <end position="48"/>
    </location>
</feature>
<dbReference type="AlphaFoldDB" id="A0A829LZP7"/>
<name>A0A829LZP7_9MYCO</name>
<dbReference type="EC" id="2.8.1.7" evidence="2"/>
<comment type="caution">
    <text evidence="2">The sequence shown here is derived from an EMBL/GenBank/DDBJ whole genome shotgun (WGS) entry which is preliminary data.</text>
</comment>